<dbReference type="Pfam" id="PF01636">
    <property type="entry name" value="APH"/>
    <property type="match status" value="1"/>
</dbReference>
<evidence type="ECO:0000313" key="13">
    <source>
        <dbReference type="EMBL" id="MEF7615036.1"/>
    </source>
</evidence>
<evidence type="ECO:0000259" key="12">
    <source>
        <dbReference type="Pfam" id="PF01636"/>
    </source>
</evidence>
<feature type="active site" evidence="11">
    <location>
        <position position="236"/>
    </location>
</feature>
<protein>
    <recommendedName>
        <fullName evidence="11">Stress response kinase A</fullName>
        <ecNumber evidence="11">2.7.11.1</ecNumber>
    </recommendedName>
    <alternativeName>
        <fullName evidence="11">Serine/threonine-protein kinase SrkA</fullName>
    </alternativeName>
</protein>
<gene>
    <name evidence="11" type="primary">srkA</name>
    <name evidence="13" type="ORF">V4F39_14030</name>
</gene>
<comment type="similarity">
    <text evidence="11">Belongs to the SrkA/RdoA protein kinase family.</text>
</comment>
<organism evidence="13 14">
    <name type="scientific">Aquincola agrisoli</name>
    <dbReference type="NCBI Taxonomy" id="3119538"/>
    <lineage>
        <taxon>Bacteria</taxon>
        <taxon>Pseudomonadati</taxon>
        <taxon>Pseudomonadota</taxon>
        <taxon>Betaproteobacteria</taxon>
        <taxon>Burkholderiales</taxon>
        <taxon>Sphaerotilaceae</taxon>
        <taxon>Aquincola</taxon>
    </lineage>
</organism>
<dbReference type="EMBL" id="JAZIBG010000028">
    <property type="protein sequence ID" value="MEF7615036.1"/>
    <property type="molecule type" value="Genomic_DNA"/>
</dbReference>
<proteinExistence type="inferred from homology"/>
<comment type="caution">
    <text evidence="13">The sequence shown here is derived from an EMBL/GenBank/DDBJ whole genome shotgun (WGS) entry which is preliminary data.</text>
</comment>
<dbReference type="HAMAP" id="MF_01497">
    <property type="entry name" value="SrkA_kinase"/>
    <property type="match status" value="1"/>
</dbReference>
<evidence type="ECO:0000256" key="2">
    <source>
        <dbReference type="ARBA" id="ARBA00022527"/>
    </source>
</evidence>
<keyword evidence="2 11" id="KW-0723">Serine/threonine-protein kinase</keyword>
<dbReference type="Proteomes" id="UP001336250">
    <property type="component" value="Unassembled WGS sequence"/>
</dbReference>
<evidence type="ECO:0000256" key="3">
    <source>
        <dbReference type="ARBA" id="ARBA00022553"/>
    </source>
</evidence>
<feature type="site" description="ATP" evidence="11">
    <location>
        <position position="32"/>
    </location>
</feature>
<evidence type="ECO:0000256" key="6">
    <source>
        <dbReference type="ARBA" id="ARBA00022741"/>
    </source>
</evidence>
<evidence type="ECO:0000256" key="9">
    <source>
        <dbReference type="ARBA" id="ARBA00022842"/>
    </source>
</evidence>
<keyword evidence="3 11" id="KW-0597">Phosphoprotein</keyword>
<comment type="subunit">
    <text evidence="11">Monomer.</text>
</comment>
<keyword evidence="7 11" id="KW-0418">Kinase</keyword>
<feature type="domain" description="Aminoglycoside phosphotransferase" evidence="12">
    <location>
        <begin position="30"/>
        <end position="282"/>
    </location>
</feature>
<dbReference type="InterPro" id="IPR002575">
    <property type="entry name" value="Aminoglycoside_PTrfase"/>
</dbReference>
<dbReference type="InterPro" id="IPR032882">
    <property type="entry name" value="SrkA/RdoA"/>
</dbReference>
<evidence type="ECO:0000256" key="10">
    <source>
        <dbReference type="ARBA" id="ARBA00023016"/>
    </source>
</evidence>
<comment type="subcellular location">
    <subcellularLocation>
        <location evidence="11">Cytoplasm</location>
    </subcellularLocation>
</comment>
<dbReference type="Gene3D" id="1.10.510.10">
    <property type="entry name" value="Transferase(Phosphotransferase) domain 1"/>
    <property type="match status" value="1"/>
</dbReference>
<name>A0AAW9QCE7_9BURK</name>
<evidence type="ECO:0000313" key="14">
    <source>
        <dbReference type="Proteomes" id="UP001336250"/>
    </source>
</evidence>
<dbReference type="GO" id="GO:0000287">
    <property type="term" value="F:magnesium ion binding"/>
    <property type="evidence" value="ECO:0007669"/>
    <property type="project" value="UniProtKB-UniRule"/>
</dbReference>
<dbReference type="NCBIfam" id="NF008738">
    <property type="entry name" value="PRK11768.1"/>
    <property type="match status" value="1"/>
</dbReference>
<evidence type="ECO:0000256" key="8">
    <source>
        <dbReference type="ARBA" id="ARBA00022840"/>
    </source>
</evidence>
<dbReference type="Gene3D" id="1.20.1270.170">
    <property type="match status" value="1"/>
</dbReference>
<comment type="cofactor">
    <cofactor evidence="11">
        <name>Mg(2+)</name>
        <dbReference type="ChEBI" id="CHEBI:18420"/>
    </cofactor>
</comment>
<feature type="binding site" evidence="11">
    <location>
        <position position="236"/>
    </location>
    <ligand>
        <name>Mg(2+)</name>
        <dbReference type="ChEBI" id="CHEBI:18420"/>
    </ligand>
</feature>
<dbReference type="InterPro" id="IPR011009">
    <property type="entry name" value="Kinase-like_dom_sf"/>
</dbReference>
<keyword evidence="14" id="KW-1185">Reference proteome</keyword>
<keyword evidence="1 11" id="KW-0963">Cytoplasm</keyword>
<evidence type="ECO:0000256" key="7">
    <source>
        <dbReference type="ARBA" id="ARBA00022777"/>
    </source>
</evidence>
<dbReference type="Gene3D" id="3.30.200.70">
    <property type="match status" value="1"/>
</dbReference>
<evidence type="ECO:0000256" key="1">
    <source>
        <dbReference type="ARBA" id="ARBA00022490"/>
    </source>
</evidence>
<dbReference type="AlphaFoldDB" id="A0AAW9QCE7"/>
<comment type="catalytic activity">
    <reaction evidence="11">
        <text>L-threonyl-[protein] + ATP = O-phospho-L-threonyl-[protein] + ADP + H(+)</text>
        <dbReference type="Rhea" id="RHEA:46608"/>
        <dbReference type="Rhea" id="RHEA-COMP:11060"/>
        <dbReference type="Rhea" id="RHEA-COMP:11605"/>
        <dbReference type="ChEBI" id="CHEBI:15378"/>
        <dbReference type="ChEBI" id="CHEBI:30013"/>
        <dbReference type="ChEBI" id="CHEBI:30616"/>
        <dbReference type="ChEBI" id="CHEBI:61977"/>
        <dbReference type="ChEBI" id="CHEBI:456216"/>
        <dbReference type="EC" id="2.7.11.1"/>
    </reaction>
</comment>
<dbReference type="PANTHER" id="PTHR39573:SF1">
    <property type="entry name" value="STRESS RESPONSE KINASE A"/>
    <property type="match status" value="1"/>
</dbReference>
<reference evidence="13 14" key="1">
    <citation type="submission" date="2024-02" db="EMBL/GenBank/DDBJ databases">
        <title>Genome sequence of Aquincola sp. MAHUQ-54.</title>
        <authorList>
            <person name="Huq M.A."/>
        </authorList>
    </citation>
    <scope>NUCLEOTIDE SEQUENCE [LARGE SCALE GENOMIC DNA]</scope>
    <source>
        <strain evidence="13 14">MAHUQ-54</strain>
    </source>
</reference>
<dbReference type="RefSeq" id="WP_332290136.1">
    <property type="nucleotide sequence ID" value="NZ_JAZIBG010000028.1"/>
</dbReference>
<dbReference type="GO" id="GO:0004674">
    <property type="term" value="F:protein serine/threonine kinase activity"/>
    <property type="evidence" value="ECO:0007669"/>
    <property type="project" value="UniProtKB-UniRule"/>
</dbReference>
<keyword evidence="8 11" id="KW-0067">ATP-binding</keyword>
<sequence>MPAYAELDPRTVLEALDTVGLRGDGRLLQLNSYENRVFQVFLEEGDVVVAKFYRPGRWSDAQILEEHAFARELAAAEIPVVAPRVLSPVASGPAVSLQGEPPTLATLAPPETSVAPYRFAVSDRHAGRAPELEDHDVLEWLGRFLGRLHAVGAARRFEHRRTLDVATFGTAARQRLLDGHFVPEDQRPAWDAACTQALSLAQAAFDRLPERRVLRLHGDCHPGNVLWRDEGPHVVDLDDACNGPAVQDLWMLLAGDRPTMRMQLASLLEGYECFMPFDRRELSLIEPLRTLRMVHHSAWIAERWTDPAFPAAFPWFGTPAYWSQQTLQLREQIEAMQGPGEQEAPA</sequence>
<dbReference type="EC" id="2.7.11.1" evidence="11"/>
<accession>A0AAW9QCE7</accession>
<evidence type="ECO:0000256" key="4">
    <source>
        <dbReference type="ARBA" id="ARBA00022679"/>
    </source>
</evidence>
<evidence type="ECO:0000256" key="5">
    <source>
        <dbReference type="ARBA" id="ARBA00022723"/>
    </source>
</evidence>
<keyword evidence="9 11" id="KW-0460">Magnesium</keyword>
<keyword evidence="10 11" id="KW-0346">Stress response</keyword>
<comment type="function">
    <text evidence="11">A protein kinase that phosphorylates Ser and Thr residues. Probably acts to suppress the effects of stress linked to accumulation of reactive oxygen species. Probably involved in the extracytoplasmic stress response.</text>
</comment>
<comment type="catalytic activity">
    <reaction evidence="11">
        <text>L-seryl-[protein] + ATP = O-phospho-L-seryl-[protein] + ADP + H(+)</text>
        <dbReference type="Rhea" id="RHEA:17989"/>
        <dbReference type="Rhea" id="RHEA-COMP:9863"/>
        <dbReference type="Rhea" id="RHEA-COMP:11604"/>
        <dbReference type="ChEBI" id="CHEBI:15378"/>
        <dbReference type="ChEBI" id="CHEBI:29999"/>
        <dbReference type="ChEBI" id="CHEBI:30616"/>
        <dbReference type="ChEBI" id="CHEBI:83421"/>
        <dbReference type="ChEBI" id="CHEBI:456216"/>
        <dbReference type="EC" id="2.7.11.1"/>
    </reaction>
</comment>
<keyword evidence="6 11" id="KW-0547">Nucleotide-binding</keyword>
<keyword evidence="4 11" id="KW-0808">Transferase</keyword>
<feature type="binding site" evidence="11">
    <location>
        <position position="224"/>
    </location>
    <ligand>
        <name>Mg(2+)</name>
        <dbReference type="ChEBI" id="CHEBI:18420"/>
    </ligand>
</feature>
<dbReference type="SUPFAM" id="SSF56112">
    <property type="entry name" value="Protein kinase-like (PK-like)"/>
    <property type="match status" value="1"/>
</dbReference>
<keyword evidence="5 11" id="KW-0479">Metal-binding</keyword>
<feature type="active site" description="Proton acceptor" evidence="11">
    <location>
        <position position="219"/>
    </location>
</feature>
<dbReference type="GO" id="GO:0005737">
    <property type="term" value="C:cytoplasm"/>
    <property type="evidence" value="ECO:0007669"/>
    <property type="project" value="UniProtKB-SubCell"/>
</dbReference>
<evidence type="ECO:0000256" key="11">
    <source>
        <dbReference type="HAMAP-Rule" id="MF_01497"/>
    </source>
</evidence>
<dbReference type="GO" id="GO:0005524">
    <property type="term" value="F:ATP binding"/>
    <property type="evidence" value="ECO:0007669"/>
    <property type="project" value="UniProtKB-UniRule"/>
</dbReference>
<dbReference type="PANTHER" id="PTHR39573">
    <property type="entry name" value="STRESS RESPONSE KINASE A"/>
    <property type="match status" value="1"/>
</dbReference>